<evidence type="ECO:0000256" key="3">
    <source>
        <dbReference type="ARBA" id="ARBA00012417"/>
    </source>
</evidence>
<dbReference type="NCBIfam" id="NF004397">
    <property type="entry name" value="PRK05755.1"/>
    <property type="match status" value="1"/>
</dbReference>
<dbReference type="GO" id="GO:0008409">
    <property type="term" value="F:5'-3' exonuclease activity"/>
    <property type="evidence" value="ECO:0007669"/>
    <property type="project" value="UniProtKB-UniRule"/>
</dbReference>
<accession>A0A2T0WZG2</accession>
<keyword evidence="13 17" id="KW-0238">DNA-binding</keyword>
<dbReference type="NCBIfam" id="TIGR00593">
    <property type="entry name" value="pola"/>
    <property type="match status" value="1"/>
</dbReference>
<dbReference type="SUPFAM" id="SSF47807">
    <property type="entry name" value="5' to 3' exonuclease, C-terminal subdomain"/>
    <property type="match status" value="1"/>
</dbReference>
<evidence type="ECO:0000256" key="6">
    <source>
        <dbReference type="ARBA" id="ARBA00022695"/>
    </source>
</evidence>
<feature type="domain" description="3'-5' exonuclease" evidence="18">
    <location>
        <begin position="329"/>
        <end position="524"/>
    </location>
</feature>
<dbReference type="CDD" id="cd08637">
    <property type="entry name" value="DNA_pol_A_pol_I_C"/>
    <property type="match status" value="1"/>
</dbReference>
<dbReference type="Gene3D" id="3.30.420.10">
    <property type="entry name" value="Ribonuclease H-like superfamily/Ribonuclease H"/>
    <property type="match status" value="1"/>
</dbReference>
<keyword evidence="8" id="KW-0540">Nuclease</keyword>
<organism evidence="22 23">
    <name type="scientific">Donghicola tyrosinivorans</name>
    <dbReference type="NCBI Taxonomy" id="1652492"/>
    <lineage>
        <taxon>Bacteria</taxon>
        <taxon>Pseudomonadati</taxon>
        <taxon>Pseudomonadota</taxon>
        <taxon>Alphaproteobacteria</taxon>
        <taxon>Rhodobacterales</taxon>
        <taxon>Roseobacteraceae</taxon>
        <taxon>Donghicola</taxon>
    </lineage>
</organism>
<dbReference type="InterPro" id="IPR001098">
    <property type="entry name" value="DNA-dir_DNA_pol_A_palm_dom"/>
</dbReference>
<keyword evidence="23" id="KW-1185">Reference proteome</keyword>
<proteinExistence type="inferred from homology"/>
<evidence type="ECO:0000256" key="1">
    <source>
        <dbReference type="ARBA" id="ARBA00007705"/>
    </source>
</evidence>
<dbReference type="CDD" id="cd09859">
    <property type="entry name" value="PIN_53EXO"/>
    <property type="match status" value="1"/>
</dbReference>
<comment type="similarity">
    <text evidence="1 17">Belongs to the DNA polymerase type-A family.</text>
</comment>
<gene>
    <name evidence="17" type="primary">polA</name>
    <name evidence="22" type="ORF">CLV74_1024</name>
</gene>
<dbReference type="SUPFAM" id="SSF56672">
    <property type="entry name" value="DNA/RNA polymerases"/>
    <property type="match status" value="1"/>
</dbReference>
<dbReference type="Gene3D" id="3.40.50.1010">
    <property type="entry name" value="5'-nuclease"/>
    <property type="match status" value="1"/>
</dbReference>
<dbReference type="Gene3D" id="1.10.150.20">
    <property type="entry name" value="5' to 3' exonuclease, C-terminal subdomain"/>
    <property type="match status" value="2"/>
</dbReference>
<evidence type="ECO:0000259" key="20">
    <source>
        <dbReference type="SMART" id="SM00479"/>
    </source>
</evidence>
<dbReference type="SMART" id="SM00474">
    <property type="entry name" value="35EXOc"/>
    <property type="match status" value="1"/>
</dbReference>
<dbReference type="FunFam" id="1.10.150.20:FF:000002">
    <property type="entry name" value="DNA polymerase I"/>
    <property type="match status" value="1"/>
</dbReference>
<dbReference type="Gene3D" id="1.20.1060.10">
    <property type="entry name" value="Taq DNA Polymerase, Chain T, domain 4"/>
    <property type="match status" value="1"/>
</dbReference>
<keyword evidence="11 17" id="KW-0269">Exonuclease</keyword>
<evidence type="ECO:0000259" key="19">
    <source>
        <dbReference type="SMART" id="SM00475"/>
    </source>
</evidence>
<evidence type="ECO:0000256" key="13">
    <source>
        <dbReference type="ARBA" id="ARBA00023125"/>
    </source>
</evidence>
<keyword evidence="6 17" id="KW-0548">Nucleotidyltransferase</keyword>
<evidence type="ECO:0000259" key="21">
    <source>
        <dbReference type="SMART" id="SM00482"/>
    </source>
</evidence>
<dbReference type="EMBL" id="PVTQ01000002">
    <property type="protein sequence ID" value="PRY92093.1"/>
    <property type="molecule type" value="Genomic_DNA"/>
</dbReference>
<dbReference type="CDD" id="cd09898">
    <property type="entry name" value="H3TH_53EXO"/>
    <property type="match status" value="1"/>
</dbReference>
<dbReference type="RefSeq" id="WP_106262632.1">
    <property type="nucleotide sequence ID" value="NZ_PVTQ01000002.1"/>
</dbReference>
<keyword evidence="12 17" id="KW-0239">DNA-directed DNA polymerase</keyword>
<name>A0A2T0WZG2_9RHOB</name>
<dbReference type="InterPro" id="IPR018320">
    <property type="entry name" value="DNA_polymerase_1"/>
</dbReference>
<dbReference type="InterPro" id="IPR013520">
    <property type="entry name" value="Ribonucl_H"/>
</dbReference>
<dbReference type="InterPro" id="IPR002298">
    <property type="entry name" value="DNA_polymerase_A"/>
</dbReference>
<dbReference type="Pfam" id="PF01367">
    <property type="entry name" value="5_3_exonuc"/>
    <property type="match status" value="1"/>
</dbReference>
<dbReference type="InterPro" id="IPR002421">
    <property type="entry name" value="5-3_exonuclease"/>
</dbReference>
<dbReference type="GO" id="GO:0003677">
    <property type="term" value="F:DNA binding"/>
    <property type="evidence" value="ECO:0007669"/>
    <property type="project" value="UniProtKB-UniRule"/>
</dbReference>
<dbReference type="FunFam" id="3.40.50.1010:FF:000001">
    <property type="entry name" value="DNA polymerase I"/>
    <property type="match status" value="1"/>
</dbReference>
<dbReference type="Proteomes" id="UP000238392">
    <property type="component" value="Unassembled WGS sequence"/>
</dbReference>
<dbReference type="GO" id="GO:0008408">
    <property type="term" value="F:3'-5' exonuclease activity"/>
    <property type="evidence" value="ECO:0007669"/>
    <property type="project" value="UniProtKB-UniRule"/>
</dbReference>
<keyword evidence="10 17" id="KW-0378">Hydrolase</keyword>
<dbReference type="GO" id="GO:0003887">
    <property type="term" value="F:DNA-directed DNA polymerase activity"/>
    <property type="evidence" value="ECO:0007669"/>
    <property type="project" value="UniProtKB-UniRule"/>
</dbReference>
<dbReference type="InterPro" id="IPR043502">
    <property type="entry name" value="DNA/RNA_pol_sf"/>
</dbReference>
<sequence length="935" mass="102729">MTTKFGKGCHLHLIDGSAFIFRAYHALPPLTRKSDGLPIGAVSGFCNMLQRYVEGNHAADTPTHLAVIFDKGSHTFRNDMYDLYKANREAMPEDLRPQIPLTREATRAFNIACEEMEGYEADDIIATLSCQARDLGGRVTIVSSDKDLMQLVGDGVEMYDAMKNKVIDRDGVFEKFGVGPEGVVDVQALAGDSVDNVPGAPGIGIKTAALLINEFGTLEALLDRAEEIKQPKRRQTLIEKREQIELSKKLVQLDCNTPLEFTLDDLEIKDPDPEVLLGFLAKMEFRTLTKRIADALDAELPAIEDAAPVAKAGEAPAEVEDLPIDPEAYTCVSDLETLNTWIAEARHQGYVAVDTETTGLDNMTADLVGISLATKAGKACYIPLTHSKGGDDLFGGSELVAGQIPLQDALDALKPLLEDEAVRKIFQNAKYDCKIFQRYGIIVQGIDDTMLMSYALYSGLHGHGMDALSERYLGHNPIPIKDLIGSGKSMITFDKVDVEKATRYAAEDADITLRLWQKFAPQLHHAKVTRVYERLERPLVPVLAQMERHGVLVDRDTLSRMSNAFAQKMAGLEADIHEMAGESFNVGSPKQLGEILFDKMGFEGGKKGKTGAYATGADILEDLATEHELPARVLDWRQLSKLKSTYTDALQDHINKETGRVHTSYMQTGAATGRLSSTDPNLQNIPIRSEEGRRIREAFIAPEGKVLVSLDYSQIELRILAHVAGIDSLKQAFREGQDIHAATASEMFGVPLDQMTSDVRRQAKAINFGVIYGISGFGLARNLRIPRAEAQGFIDRYFERFPGIKDYMDATVKFAQENLFVETLFGRKIHTPEIAAKGPRAGFAKRAAINAPIQGTAADIIRRAMIRMPEAIAGQPAKMLLQVHDELLFEVEEDAVDQLIATAREVMESAASPAIHLDVPLIADAGQGCSWAEAH</sequence>
<dbReference type="InterPro" id="IPR019760">
    <property type="entry name" value="DNA-dir_DNA_pol_A_CS"/>
</dbReference>
<dbReference type="InterPro" id="IPR002562">
    <property type="entry name" value="3'-5'_exonuclease_dom"/>
</dbReference>
<dbReference type="OrthoDB" id="9806424at2"/>
<dbReference type="GO" id="GO:0006302">
    <property type="term" value="P:double-strand break repair"/>
    <property type="evidence" value="ECO:0007669"/>
    <property type="project" value="TreeGrafter"/>
</dbReference>
<keyword evidence="14 17" id="KW-0234">DNA repair</keyword>
<evidence type="ECO:0000313" key="22">
    <source>
        <dbReference type="EMBL" id="PRY92093.1"/>
    </source>
</evidence>
<dbReference type="GO" id="GO:0006261">
    <property type="term" value="P:DNA-templated DNA replication"/>
    <property type="evidence" value="ECO:0007669"/>
    <property type="project" value="UniProtKB-UniRule"/>
</dbReference>
<evidence type="ECO:0000256" key="7">
    <source>
        <dbReference type="ARBA" id="ARBA00022705"/>
    </source>
</evidence>
<feature type="domain" description="5'-3' exonuclease" evidence="19">
    <location>
        <begin position="6"/>
        <end position="269"/>
    </location>
</feature>
<dbReference type="FunFam" id="1.20.1060.10:FF:000001">
    <property type="entry name" value="DNA polymerase I"/>
    <property type="match status" value="1"/>
</dbReference>
<dbReference type="Gene3D" id="3.30.70.370">
    <property type="match status" value="1"/>
</dbReference>
<evidence type="ECO:0000256" key="11">
    <source>
        <dbReference type="ARBA" id="ARBA00022839"/>
    </source>
</evidence>
<evidence type="ECO:0000256" key="14">
    <source>
        <dbReference type="ARBA" id="ARBA00023204"/>
    </source>
</evidence>
<dbReference type="SUPFAM" id="SSF88723">
    <property type="entry name" value="PIN domain-like"/>
    <property type="match status" value="1"/>
</dbReference>
<dbReference type="FunFam" id="1.10.150.20:FF:000003">
    <property type="entry name" value="DNA polymerase I"/>
    <property type="match status" value="1"/>
</dbReference>
<dbReference type="Pfam" id="PF00476">
    <property type="entry name" value="DNA_pol_A"/>
    <property type="match status" value="1"/>
</dbReference>
<dbReference type="SMART" id="SM00482">
    <property type="entry name" value="POLAc"/>
    <property type="match status" value="1"/>
</dbReference>
<evidence type="ECO:0000256" key="8">
    <source>
        <dbReference type="ARBA" id="ARBA00022722"/>
    </source>
</evidence>
<dbReference type="Pfam" id="PF01612">
    <property type="entry name" value="DNA_pol_A_exo1"/>
    <property type="match status" value="1"/>
</dbReference>
<dbReference type="FunFam" id="3.30.420.10:FF:000026">
    <property type="entry name" value="DNA polymerase I"/>
    <property type="match status" value="1"/>
</dbReference>
<comment type="function">
    <text evidence="17">In addition to polymerase activity, this DNA polymerase exhibits 3'-5' and 5'-3' exonuclease activity.</text>
</comment>
<evidence type="ECO:0000256" key="17">
    <source>
        <dbReference type="RuleBase" id="RU004460"/>
    </source>
</evidence>
<evidence type="ECO:0000256" key="10">
    <source>
        <dbReference type="ARBA" id="ARBA00022801"/>
    </source>
</evidence>
<dbReference type="SMART" id="SM00479">
    <property type="entry name" value="EXOIII"/>
    <property type="match status" value="1"/>
</dbReference>
<evidence type="ECO:0000313" key="23">
    <source>
        <dbReference type="Proteomes" id="UP000238392"/>
    </source>
</evidence>
<dbReference type="InterPro" id="IPR012337">
    <property type="entry name" value="RNaseH-like_sf"/>
</dbReference>
<dbReference type="PANTHER" id="PTHR10133:SF27">
    <property type="entry name" value="DNA POLYMERASE NU"/>
    <property type="match status" value="1"/>
</dbReference>
<protein>
    <recommendedName>
        <fullName evidence="4 16">DNA polymerase I</fullName>
        <ecNumber evidence="3 16">2.7.7.7</ecNumber>
    </recommendedName>
</protein>
<dbReference type="CDD" id="cd06139">
    <property type="entry name" value="DNA_polA_I_Ecoli_like_exo"/>
    <property type="match status" value="1"/>
</dbReference>
<evidence type="ECO:0000256" key="12">
    <source>
        <dbReference type="ARBA" id="ARBA00022932"/>
    </source>
</evidence>
<evidence type="ECO:0000256" key="15">
    <source>
        <dbReference type="ARBA" id="ARBA00049244"/>
    </source>
</evidence>
<dbReference type="InterPro" id="IPR029060">
    <property type="entry name" value="PIN-like_dom_sf"/>
</dbReference>
<keyword evidence="5 17" id="KW-0808">Transferase</keyword>
<feature type="domain" description="DNA-directed DNA polymerase family A palm" evidence="21">
    <location>
        <begin position="692"/>
        <end position="895"/>
    </location>
</feature>
<dbReference type="PANTHER" id="PTHR10133">
    <property type="entry name" value="DNA POLYMERASE I"/>
    <property type="match status" value="1"/>
</dbReference>
<dbReference type="EC" id="2.7.7.7" evidence="3 16"/>
<evidence type="ECO:0000259" key="18">
    <source>
        <dbReference type="SMART" id="SM00474"/>
    </source>
</evidence>
<comment type="subunit">
    <text evidence="2">Single-chain monomer with multiple functions.</text>
</comment>
<dbReference type="InterPro" id="IPR008918">
    <property type="entry name" value="HhH2"/>
</dbReference>
<dbReference type="SMART" id="SM00475">
    <property type="entry name" value="53EXOc"/>
    <property type="match status" value="1"/>
</dbReference>
<dbReference type="PRINTS" id="PR00868">
    <property type="entry name" value="DNAPOLI"/>
</dbReference>
<feature type="domain" description="Exonuclease" evidence="20">
    <location>
        <begin position="349"/>
        <end position="525"/>
    </location>
</feature>
<dbReference type="SUPFAM" id="SSF53098">
    <property type="entry name" value="Ribonuclease H-like"/>
    <property type="match status" value="1"/>
</dbReference>
<comment type="catalytic activity">
    <reaction evidence="15 17">
        <text>DNA(n) + a 2'-deoxyribonucleoside 5'-triphosphate = DNA(n+1) + diphosphate</text>
        <dbReference type="Rhea" id="RHEA:22508"/>
        <dbReference type="Rhea" id="RHEA-COMP:17339"/>
        <dbReference type="Rhea" id="RHEA-COMP:17340"/>
        <dbReference type="ChEBI" id="CHEBI:33019"/>
        <dbReference type="ChEBI" id="CHEBI:61560"/>
        <dbReference type="ChEBI" id="CHEBI:173112"/>
        <dbReference type="EC" id="2.7.7.7"/>
    </reaction>
</comment>
<evidence type="ECO:0000256" key="9">
    <source>
        <dbReference type="ARBA" id="ARBA00022763"/>
    </source>
</evidence>
<reference evidence="22 23" key="1">
    <citation type="submission" date="2018-03" db="EMBL/GenBank/DDBJ databases">
        <title>Genomic Encyclopedia of Archaeal and Bacterial Type Strains, Phase II (KMG-II): from individual species to whole genera.</title>
        <authorList>
            <person name="Goeker M."/>
        </authorList>
    </citation>
    <scope>NUCLEOTIDE SEQUENCE [LARGE SCALE GENOMIC DNA]</scope>
    <source>
        <strain evidence="22 23">DSM 100212</strain>
    </source>
</reference>
<evidence type="ECO:0000256" key="4">
    <source>
        <dbReference type="ARBA" id="ARBA00020311"/>
    </source>
</evidence>
<dbReference type="AlphaFoldDB" id="A0A2T0WZG2"/>
<keyword evidence="7 17" id="KW-0235">DNA replication</keyword>
<dbReference type="InterPro" id="IPR036279">
    <property type="entry name" value="5-3_exonuclease_C_sf"/>
</dbReference>
<dbReference type="SMART" id="SM00279">
    <property type="entry name" value="HhH2"/>
    <property type="match status" value="1"/>
</dbReference>
<evidence type="ECO:0000256" key="16">
    <source>
        <dbReference type="NCBIfam" id="TIGR00593"/>
    </source>
</evidence>
<dbReference type="PROSITE" id="PS00447">
    <property type="entry name" value="DNA_POLYMERASE_A"/>
    <property type="match status" value="1"/>
</dbReference>
<dbReference type="InterPro" id="IPR020045">
    <property type="entry name" value="DNA_polI_H3TH"/>
</dbReference>
<comment type="caution">
    <text evidence="22">The sequence shown here is derived from an EMBL/GenBank/DDBJ whole genome shotgun (WGS) entry which is preliminary data.</text>
</comment>
<evidence type="ECO:0000256" key="2">
    <source>
        <dbReference type="ARBA" id="ARBA00011541"/>
    </source>
</evidence>
<dbReference type="InterPro" id="IPR036397">
    <property type="entry name" value="RNaseH_sf"/>
</dbReference>
<keyword evidence="9 17" id="KW-0227">DNA damage</keyword>
<dbReference type="Pfam" id="PF02739">
    <property type="entry name" value="5_3_exonuc_N"/>
    <property type="match status" value="1"/>
</dbReference>
<dbReference type="InterPro" id="IPR020046">
    <property type="entry name" value="5-3_exonucl_a-hlix_arch_N"/>
</dbReference>
<evidence type="ECO:0000256" key="5">
    <source>
        <dbReference type="ARBA" id="ARBA00022679"/>
    </source>
</evidence>